<dbReference type="GO" id="GO:0016987">
    <property type="term" value="F:sigma factor activity"/>
    <property type="evidence" value="ECO:0007669"/>
    <property type="project" value="UniProtKB-KW"/>
</dbReference>
<evidence type="ECO:0000259" key="6">
    <source>
        <dbReference type="Pfam" id="PF08281"/>
    </source>
</evidence>
<dbReference type="PANTHER" id="PTHR43133:SF60">
    <property type="entry name" value="RNA POLYMERASE SIGMA FACTOR SIGV"/>
    <property type="match status" value="1"/>
</dbReference>
<name>A0A9X2DTM7_9BACI</name>
<reference evidence="7" key="1">
    <citation type="submission" date="2022-05" db="EMBL/GenBank/DDBJ databases">
        <title>Comparative Genomics of Spacecraft Associated Microbes.</title>
        <authorList>
            <person name="Tran M.T."/>
            <person name="Wright A."/>
            <person name="Seuylemezian A."/>
            <person name="Eisen J."/>
            <person name="Coil D."/>
        </authorList>
    </citation>
    <scope>NUCLEOTIDE SEQUENCE</scope>
    <source>
        <strain evidence="7">214.1.1</strain>
    </source>
</reference>
<dbReference type="AlphaFoldDB" id="A0A9X2DTM7"/>
<dbReference type="InterPro" id="IPR013324">
    <property type="entry name" value="RNA_pol_sigma_r3/r4-like"/>
</dbReference>
<dbReference type="InterPro" id="IPR013325">
    <property type="entry name" value="RNA_pol_sigma_r2"/>
</dbReference>
<evidence type="ECO:0000259" key="5">
    <source>
        <dbReference type="Pfam" id="PF04542"/>
    </source>
</evidence>
<dbReference type="NCBIfam" id="TIGR02937">
    <property type="entry name" value="sigma70-ECF"/>
    <property type="match status" value="1"/>
</dbReference>
<dbReference type="Pfam" id="PF04542">
    <property type="entry name" value="Sigma70_r2"/>
    <property type="match status" value="1"/>
</dbReference>
<dbReference type="SUPFAM" id="SSF88659">
    <property type="entry name" value="Sigma3 and sigma4 domains of RNA polymerase sigma factors"/>
    <property type="match status" value="1"/>
</dbReference>
<dbReference type="InterPro" id="IPR007627">
    <property type="entry name" value="RNA_pol_sigma70_r2"/>
</dbReference>
<proteinExistence type="inferred from homology"/>
<evidence type="ECO:0000313" key="7">
    <source>
        <dbReference type="EMBL" id="MCM3716178.1"/>
    </source>
</evidence>
<sequence>MEKAEKDRLLEELMIAYGDELLRLAFAYVREKELAKDLVQNTFVKCYENLEAFRYEAQIRTWLYRIAINECKDYLKSWHYRKVQVKDILLHYRFTTSSVEQKVMKNANDQELREMVFSLPPKYREVISLYYFHSLKIGEIAEVTRLHVNTVKTRLRRAKQQLKSKLEEGENDGQKKG</sequence>
<dbReference type="InterPro" id="IPR039425">
    <property type="entry name" value="RNA_pol_sigma-70-like"/>
</dbReference>
<feature type="domain" description="RNA polymerase sigma-70 region 2" evidence="5">
    <location>
        <begin position="16"/>
        <end position="77"/>
    </location>
</feature>
<evidence type="ECO:0000256" key="4">
    <source>
        <dbReference type="ARBA" id="ARBA00023163"/>
    </source>
</evidence>
<dbReference type="InterPro" id="IPR036388">
    <property type="entry name" value="WH-like_DNA-bd_sf"/>
</dbReference>
<dbReference type="CDD" id="cd06171">
    <property type="entry name" value="Sigma70_r4"/>
    <property type="match status" value="1"/>
</dbReference>
<gene>
    <name evidence="7" type="ORF">M3202_19220</name>
</gene>
<protein>
    <submittedName>
        <fullName evidence="7">Sigma-70 family RNA polymerase sigma factor</fullName>
    </submittedName>
</protein>
<dbReference type="EMBL" id="JAMBOL010000030">
    <property type="protein sequence ID" value="MCM3716178.1"/>
    <property type="molecule type" value="Genomic_DNA"/>
</dbReference>
<evidence type="ECO:0000313" key="8">
    <source>
        <dbReference type="Proteomes" id="UP001139179"/>
    </source>
</evidence>
<keyword evidence="2" id="KW-0805">Transcription regulation</keyword>
<dbReference type="Pfam" id="PF08281">
    <property type="entry name" value="Sigma70_r4_2"/>
    <property type="match status" value="1"/>
</dbReference>
<dbReference type="GO" id="GO:0003677">
    <property type="term" value="F:DNA binding"/>
    <property type="evidence" value="ECO:0007669"/>
    <property type="project" value="InterPro"/>
</dbReference>
<keyword evidence="8" id="KW-1185">Reference proteome</keyword>
<evidence type="ECO:0000256" key="1">
    <source>
        <dbReference type="ARBA" id="ARBA00010641"/>
    </source>
</evidence>
<dbReference type="Proteomes" id="UP001139179">
    <property type="component" value="Unassembled WGS sequence"/>
</dbReference>
<dbReference type="SUPFAM" id="SSF88946">
    <property type="entry name" value="Sigma2 domain of RNA polymerase sigma factors"/>
    <property type="match status" value="1"/>
</dbReference>
<dbReference type="RefSeq" id="WP_251224851.1">
    <property type="nucleotide sequence ID" value="NZ_JAMBOL010000030.1"/>
</dbReference>
<dbReference type="Gene3D" id="1.10.10.10">
    <property type="entry name" value="Winged helix-like DNA-binding domain superfamily/Winged helix DNA-binding domain"/>
    <property type="match status" value="1"/>
</dbReference>
<dbReference type="NCBIfam" id="NF006930">
    <property type="entry name" value="PRK09415.1"/>
    <property type="match status" value="1"/>
</dbReference>
<dbReference type="Gene3D" id="1.10.1740.10">
    <property type="match status" value="1"/>
</dbReference>
<comment type="caution">
    <text evidence="7">The sequence shown here is derived from an EMBL/GenBank/DDBJ whole genome shotgun (WGS) entry which is preliminary data.</text>
</comment>
<feature type="domain" description="RNA polymerase sigma factor 70 region 4 type 2" evidence="6">
    <location>
        <begin position="110"/>
        <end position="162"/>
    </location>
</feature>
<accession>A0A9X2DTM7</accession>
<keyword evidence="3" id="KW-0731">Sigma factor</keyword>
<organism evidence="7 8">
    <name type="scientific">Halalkalibacter oceani</name>
    <dbReference type="NCBI Taxonomy" id="1653776"/>
    <lineage>
        <taxon>Bacteria</taxon>
        <taxon>Bacillati</taxon>
        <taxon>Bacillota</taxon>
        <taxon>Bacilli</taxon>
        <taxon>Bacillales</taxon>
        <taxon>Bacillaceae</taxon>
        <taxon>Halalkalibacter</taxon>
    </lineage>
</organism>
<dbReference type="InterPro" id="IPR013249">
    <property type="entry name" value="RNA_pol_sigma70_r4_t2"/>
</dbReference>
<dbReference type="GO" id="GO:0006352">
    <property type="term" value="P:DNA-templated transcription initiation"/>
    <property type="evidence" value="ECO:0007669"/>
    <property type="project" value="InterPro"/>
</dbReference>
<comment type="similarity">
    <text evidence="1">Belongs to the sigma-70 factor family. ECF subfamily.</text>
</comment>
<evidence type="ECO:0000256" key="2">
    <source>
        <dbReference type="ARBA" id="ARBA00023015"/>
    </source>
</evidence>
<dbReference type="InterPro" id="IPR014284">
    <property type="entry name" value="RNA_pol_sigma-70_dom"/>
</dbReference>
<keyword evidence="4" id="KW-0804">Transcription</keyword>
<evidence type="ECO:0000256" key="3">
    <source>
        <dbReference type="ARBA" id="ARBA00023082"/>
    </source>
</evidence>
<dbReference type="PANTHER" id="PTHR43133">
    <property type="entry name" value="RNA POLYMERASE ECF-TYPE SIGMA FACTO"/>
    <property type="match status" value="1"/>
</dbReference>